<organism evidence="6 7">
    <name type="scientific">Sanghuangporus baumii</name>
    <name type="common">Phellinus baumii</name>
    <dbReference type="NCBI Taxonomy" id="108892"/>
    <lineage>
        <taxon>Eukaryota</taxon>
        <taxon>Fungi</taxon>
        <taxon>Dikarya</taxon>
        <taxon>Basidiomycota</taxon>
        <taxon>Agaricomycotina</taxon>
        <taxon>Agaricomycetes</taxon>
        <taxon>Hymenochaetales</taxon>
        <taxon>Hymenochaetaceae</taxon>
        <taxon>Sanghuangporus</taxon>
    </lineage>
</organism>
<dbReference type="AlphaFoldDB" id="A0A9Q5HWZ6"/>
<feature type="compositionally biased region" description="Basic and acidic residues" evidence="4">
    <location>
        <begin position="282"/>
        <end position="291"/>
    </location>
</feature>
<proteinExistence type="predicted"/>
<evidence type="ECO:0000313" key="6">
    <source>
        <dbReference type="EMBL" id="OCB87566.1"/>
    </source>
</evidence>
<evidence type="ECO:0000256" key="5">
    <source>
        <dbReference type="SAM" id="Phobius"/>
    </source>
</evidence>
<evidence type="ECO:0000313" key="7">
    <source>
        <dbReference type="Proteomes" id="UP000757232"/>
    </source>
</evidence>
<keyword evidence="2" id="KW-0274">FAD</keyword>
<evidence type="ECO:0000256" key="3">
    <source>
        <dbReference type="ARBA" id="ARBA00023002"/>
    </source>
</evidence>
<feature type="region of interest" description="Disordered" evidence="4">
    <location>
        <begin position="282"/>
        <end position="367"/>
    </location>
</feature>
<keyword evidence="7" id="KW-1185">Reference proteome</keyword>
<sequence>MAREPVSALQLNLPLRLRWSSIRSLPSRIIIFFFDLVYQLVQLFIILLFKPPTPKSQQQPSVEPFGRIAVIGAGLTGVSTAAHCIAHNFDVTLYDSRTPSIFICPFTAHPRARPNRKRIRRWDLVPCKLHFGTADQLPYIPFLSRRLLARRLSEARRDPGRWVFLLSLSAERTTSGDWEWTLIDTVLLSEEIRRIWEEYKLDVRTKLKTEVVKVERVPGTGPVSKEDKSKESDKPLPRSQWLVYTSGSDQPDGPFDAVVCTIGTCGDPIRVHFDGTEEFERARGRVVHSSELDQLGTEGSDEQHNEEGKSESSGEGPDTSSTDVLTEAQPEQGISYADKVKASTESLDEDTDGGKGKDSEGPKPLNIKGKTVAIVGSGASGVEAAEWAVEKGAGKVLLLARDDKWIIPRNVVFDTILAMQPFGREMPLSFVVESFLRKFHYGGLAPAVAPQNKGLFAGTPVVNDVILDYIREGKMDYIRCSTERLTSKGVVCKYHGSDKEVEFDANIVILATGFKRPSTDFLPKDLFPPEYDRPNLYLQTFSAEDWSVLLTNAAYMNALGTVGHFHIGIYTRILLTFLLDKDARPAADDMKLWVDVLRFIKRGAPGGALGFFTYAELTIWFLAFHLFRPSRLRWIFFIMQGWGVTHEDAGRFKVE</sequence>
<dbReference type="PANTHER" id="PTHR23023">
    <property type="entry name" value="DIMETHYLANILINE MONOOXYGENASE"/>
    <property type="match status" value="1"/>
</dbReference>
<feature type="region of interest" description="Disordered" evidence="4">
    <location>
        <begin position="219"/>
        <end position="238"/>
    </location>
</feature>
<dbReference type="Proteomes" id="UP000757232">
    <property type="component" value="Unassembled WGS sequence"/>
</dbReference>
<keyword evidence="5" id="KW-0472">Membrane</keyword>
<evidence type="ECO:0000256" key="1">
    <source>
        <dbReference type="ARBA" id="ARBA00022630"/>
    </source>
</evidence>
<feature type="compositionally biased region" description="Basic and acidic residues" evidence="4">
    <location>
        <begin position="224"/>
        <end position="236"/>
    </location>
</feature>
<dbReference type="OrthoDB" id="66881at2759"/>
<keyword evidence="1" id="KW-0285">Flavoprotein</keyword>
<accession>A0A9Q5HWZ6</accession>
<keyword evidence="5" id="KW-1133">Transmembrane helix</keyword>
<dbReference type="Gene3D" id="3.50.50.60">
    <property type="entry name" value="FAD/NAD(P)-binding domain"/>
    <property type="match status" value="1"/>
</dbReference>
<keyword evidence="5" id="KW-0812">Transmembrane</keyword>
<feature type="compositionally biased region" description="Basic and acidic residues" evidence="4">
    <location>
        <begin position="352"/>
        <end position="361"/>
    </location>
</feature>
<protein>
    <submittedName>
        <fullName evidence="6">FAD/NAD-binding domain-containing protein</fullName>
    </submittedName>
</protein>
<dbReference type="InterPro" id="IPR050346">
    <property type="entry name" value="FMO-like"/>
</dbReference>
<comment type="caution">
    <text evidence="6">The sequence shown here is derived from an EMBL/GenBank/DDBJ whole genome shotgun (WGS) entry which is preliminary data.</text>
</comment>
<dbReference type="GO" id="GO:0016491">
    <property type="term" value="F:oxidoreductase activity"/>
    <property type="evidence" value="ECO:0007669"/>
    <property type="project" value="UniProtKB-KW"/>
</dbReference>
<dbReference type="EMBL" id="LNZH02000190">
    <property type="protein sequence ID" value="OCB87566.1"/>
    <property type="molecule type" value="Genomic_DNA"/>
</dbReference>
<evidence type="ECO:0000256" key="4">
    <source>
        <dbReference type="SAM" id="MobiDB-lite"/>
    </source>
</evidence>
<gene>
    <name evidence="6" type="ORF">A7U60_g5269</name>
</gene>
<evidence type="ECO:0000256" key="2">
    <source>
        <dbReference type="ARBA" id="ARBA00022827"/>
    </source>
</evidence>
<dbReference type="InterPro" id="IPR036188">
    <property type="entry name" value="FAD/NAD-bd_sf"/>
</dbReference>
<keyword evidence="3" id="KW-0560">Oxidoreductase</keyword>
<feature type="transmembrane region" description="Helical" evidence="5">
    <location>
        <begin position="608"/>
        <end position="627"/>
    </location>
</feature>
<dbReference type="SUPFAM" id="SSF51905">
    <property type="entry name" value="FAD/NAD(P)-binding domain"/>
    <property type="match status" value="2"/>
</dbReference>
<feature type="compositionally biased region" description="Basic and acidic residues" evidence="4">
    <location>
        <begin position="301"/>
        <end position="312"/>
    </location>
</feature>
<reference evidence="6" key="1">
    <citation type="submission" date="2016-06" db="EMBL/GenBank/DDBJ databases">
        <title>Draft Genome sequence of the fungus Inonotus baumii.</title>
        <authorList>
            <person name="Zhu H."/>
            <person name="Lin W."/>
        </authorList>
    </citation>
    <scope>NUCLEOTIDE SEQUENCE</scope>
    <source>
        <strain evidence="6">821</strain>
    </source>
</reference>
<name>A0A9Q5HWZ6_SANBA</name>